<protein>
    <submittedName>
        <fullName evidence="1">Uncharacterized protein</fullName>
    </submittedName>
</protein>
<gene>
    <name evidence="1" type="ordered locus">Dole_0242</name>
</gene>
<dbReference type="EMBL" id="CP000859">
    <property type="protein sequence ID" value="ABW66052.1"/>
    <property type="molecule type" value="Genomic_DNA"/>
</dbReference>
<evidence type="ECO:0000313" key="1">
    <source>
        <dbReference type="EMBL" id="ABW66052.1"/>
    </source>
</evidence>
<organism evidence="1 2">
    <name type="scientific">Desulfosudis oleivorans (strain DSM 6200 / JCM 39069 / Hxd3)</name>
    <name type="common">Desulfococcus oleovorans</name>
    <dbReference type="NCBI Taxonomy" id="96561"/>
    <lineage>
        <taxon>Bacteria</taxon>
        <taxon>Pseudomonadati</taxon>
        <taxon>Thermodesulfobacteriota</taxon>
        <taxon>Desulfobacteria</taxon>
        <taxon>Desulfobacterales</taxon>
        <taxon>Desulfosudaceae</taxon>
        <taxon>Desulfosudis</taxon>
    </lineage>
</organism>
<dbReference type="HOGENOM" id="CLU_766685_0_0_7"/>
<accession>A8ZS34</accession>
<evidence type="ECO:0000313" key="2">
    <source>
        <dbReference type="Proteomes" id="UP000008561"/>
    </source>
</evidence>
<dbReference type="Proteomes" id="UP000008561">
    <property type="component" value="Chromosome"/>
</dbReference>
<name>A8ZS34_DESOH</name>
<keyword evidence="2" id="KW-1185">Reference proteome</keyword>
<sequence>MNLFKCYTSHSKKEIKTILEVPFPVLWNDNKERRRSDVTVFDESQHPLLIFEVKMEDELSEDQLDDYIKYALAMNAGFILITKYPAEDWICKTLKTKMSRQYDIVTINDLYKNLRRLKSKGLFQQEFIKYLEESCMIYNQILPQEVGLFLQSLFLRTSQQNRATTEKITRGIPYALEIINSNLEFLGNSVREKIEVRYKKRMVVSVLNVFEPFVTKETLEKLLKVATKDEDHEVRVKKYSNEIYGYYWFFCSLQLNDNIKYVGLEFGYVATVEKGISRRDVVFKNYVQLNPDPDGASYLESPHPLKYKQNKGWDAGDEIKAFDWFYKSIKVAAERYLKHYKMNKNQKFKIACKKVEMLLDD</sequence>
<reference evidence="1 2" key="1">
    <citation type="submission" date="2007-10" db="EMBL/GenBank/DDBJ databases">
        <title>Complete sequence of Desulfococcus oleovorans Hxd3.</title>
        <authorList>
            <consortium name="US DOE Joint Genome Institute"/>
            <person name="Copeland A."/>
            <person name="Lucas S."/>
            <person name="Lapidus A."/>
            <person name="Barry K."/>
            <person name="Glavina del Rio T."/>
            <person name="Dalin E."/>
            <person name="Tice H."/>
            <person name="Pitluck S."/>
            <person name="Kiss H."/>
            <person name="Brettin T."/>
            <person name="Bruce D."/>
            <person name="Detter J.C."/>
            <person name="Han C."/>
            <person name="Schmutz J."/>
            <person name="Larimer F."/>
            <person name="Land M."/>
            <person name="Hauser L."/>
            <person name="Kyrpides N."/>
            <person name="Kim E."/>
            <person name="Wawrik B."/>
            <person name="Richardson P."/>
        </authorList>
    </citation>
    <scope>NUCLEOTIDE SEQUENCE [LARGE SCALE GENOMIC DNA]</scope>
    <source>
        <strain evidence="2">DSM 6200 / JCM 39069 / Hxd3</strain>
    </source>
</reference>
<dbReference type="KEGG" id="dol:Dole_0242"/>
<dbReference type="AlphaFoldDB" id="A8ZS34"/>
<proteinExistence type="predicted"/>